<protein>
    <recommendedName>
        <fullName evidence="2">Mos1 transposase HTH domain-containing protein</fullName>
    </recommendedName>
</protein>
<feature type="domain" description="Mos1 transposase HTH" evidence="2">
    <location>
        <begin position="8"/>
        <end position="53"/>
    </location>
</feature>
<proteinExistence type="predicted"/>
<comment type="caution">
    <text evidence="3">The sequence shown here is derived from an EMBL/GenBank/DDBJ whole genome shotgun (WGS) entry which is preliminary data.</text>
</comment>
<gene>
    <name evidence="3" type="ORF">ILUMI_17211</name>
</gene>
<feature type="compositionally biased region" description="Basic and acidic residues" evidence="1">
    <location>
        <begin position="59"/>
        <end position="79"/>
    </location>
</feature>
<keyword evidence="4" id="KW-1185">Reference proteome</keyword>
<name>A0A8K0CPH5_IGNLU</name>
<dbReference type="Pfam" id="PF17906">
    <property type="entry name" value="HTH_48"/>
    <property type="match status" value="1"/>
</dbReference>
<feature type="region of interest" description="Disordered" evidence="1">
    <location>
        <begin position="59"/>
        <end position="109"/>
    </location>
</feature>
<dbReference type="InterPro" id="IPR041426">
    <property type="entry name" value="Mos1_HTH"/>
</dbReference>
<dbReference type="AlphaFoldDB" id="A0A8K0CPH5"/>
<evidence type="ECO:0000313" key="4">
    <source>
        <dbReference type="Proteomes" id="UP000801492"/>
    </source>
</evidence>
<reference evidence="3" key="1">
    <citation type="submission" date="2019-08" db="EMBL/GenBank/DDBJ databases">
        <title>The genome of the North American firefly Photinus pyralis.</title>
        <authorList>
            <consortium name="Photinus pyralis genome working group"/>
            <person name="Fallon T.R."/>
            <person name="Sander Lower S.E."/>
            <person name="Weng J.-K."/>
        </authorList>
    </citation>
    <scope>NUCLEOTIDE SEQUENCE</scope>
    <source>
        <strain evidence="3">TRF0915ILg1</strain>
        <tissue evidence="3">Whole body</tissue>
    </source>
</reference>
<accession>A0A8K0CPH5</accession>
<evidence type="ECO:0000313" key="3">
    <source>
        <dbReference type="EMBL" id="KAF2888962.1"/>
    </source>
</evidence>
<feature type="compositionally biased region" description="Basic and acidic residues" evidence="1">
    <location>
        <begin position="86"/>
        <end position="95"/>
    </location>
</feature>
<dbReference type="Gene3D" id="1.10.10.1450">
    <property type="match status" value="1"/>
</dbReference>
<evidence type="ECO:0000259" key="2">
    <source>
        <dbReference type="Pfam" id="PF17906"/>
    </source>
</evidence>
<dbReference type="OrthoDB" id="6759066at2759"/>
<dbReference type="Proteomes" id="UP000801492">
    <property type="component" value="Unassembled WGS sequence"/>
</dbReference>
<organism evidence="3 4">
    <name type="scientific">Ignelater luminosus</name>
    <name type="common">Cucubano</name>
    <name type="synonym">Pyrophorus luminosus</name>
    <dbReference type="NCBI Taxonomy" id="2038154"/>
    <lineage>
        <taxon>Eukaryota</taxon>
        <taxon>Metazoa</taxon>
        <taxon>Ecdysozoa</taxon>
        <taxon>Arthropoda</taxon>
        <taxon>Hexapoda</taxon>
        <taxon>Insecta</taxon>
        <taxon>Pterygota</taxon>
        <taxon>Neoptera</taxon>
        <taxon>Endopterygota</taxon>
        <taxon>Coleoptera</taxon>
        <taxon>Polyphaga</taxon>
        <taxon>Elateriformia</taxon>
        <taxon>Elateroidea</taxon>
        <taxon>Elateridae</taxon>
        <taxon>Agrypninae</taxon>
        <taxon>Pyrophorini</taxon>
        <taxon>Ignelater</taxon>
    </lineage>
</organism>
<evidence type="ECO:0000256" key="1">
    <source>
        <dbReference type="SAM" id="MobiDB-lite"/>
    </source>
</evidence>
<dbReference type="EMBL" id="VTPC01072285">
    <property type="protein sequence ID" value="KAF2888962.1"/>
    <property type="molecule type" value="Genomic_DNA"/>
</dbReference>
<sequence>MPLTQNWLRTMLYYDFTAGLSDKESVERLRLTFGDKAPSSVTVFRWFREFERGCFTLEDAERPEQDKSNQCEKDTEGRRTFKRWPSNRELDDNARTKQPRKLQKQNGGLYLPRRNLLREGEGRRLCPSASEWTPPTNLPRLLLRLP</sequence>